<proteinExistence type="predicted"/>
<protein>
    <submittedName>
        <fullName evidence="2">Uncharacterized protein</fullName>
    </submittedName>
</protein>
<reference evidence="2" key="1">
    <citation type="submission" date="2021-01" db="EMBL/GenBank/DDBJ databases">
        <authorList>
            <person name="Li R."/>
            <person name="Bekaert M."/>
        </authorList>
    </citation>
    <scope>NUCLEOTIDE SEQUENCE</scope>
    <source>
        <strain evidence="2">Farmed</strain>
    </source>
</reference>
<sequence length="217" mass="24628">MSSYRLPSESGFPFSFLDLSYLLLFILYTLSSPHLPTCFLTSYLFSFTLAYSHLLSSRQFTSCLSYITPFYSHLLHCCFLTSYYFSSDSPSPLAILPPTFSPTNSLLLYLCILTSNHTSLLVTPLHFAFFPFHLHTLHFTPLSLSYLIPFLFHIHFSRFAFLPLTFPHSPSLIPPAPFAFLTLTVPPLNSLPLPIRYFLTHTFPPSASLIPLLISLS</sequence>
<keyword evidence="1" id="KW-1133">Transmembrane helix</keyword>
<keyword evidence="1" id="KW-0472">Membrane</keyword>
<gene>
    <name evidence="2" type="ORF">SPHA_5115</name>
</gene>
<name>A0A812AQY8_ACAPH</name>
<keyword evidence="3" id="KW-1185">Reference proteome</keyword>
<evidence type="ECO:0000256" key="1">
    <source>
        <dbReference type="SAM" id="Phobius"/>
    </source>
</evidence>
<dbReference type="AlphaFoldDB" id="A0A812AQY8"/>
<accession>A0A812AQY8</accession>
<comment type="caution">
    <text evidence="2">The sequence shown here is derived from an EMBL/GenBank/DDBJ whole genome shotgun (WGS) entry which is preliminary data.</text>
</comment>
<feature type="transmembrane region" description="Helical" evidence="1">
    <location>
        <begin position="34"/>
        <end position="54"/>
    </location>
</feature>
<evidence type="ECO:0000313" key="2">
    <source>
        <dbReference type="EMBL" id="CAE1157196.1"/>
    </source>
</evidence>
<feature type="transmembrane region" description="Helical" evidence="1">
    <location>
        <begin position="144"/>
        <end position="166"/>
    </location>
</feature>
<feature type="transmembrane region" description="Helical" evidence="1">
    <location>
        <begin position="178"/>
        <end position="199"/>
    </location>
</feature>
<evidence type="ECO:0000313" key="3">
    <source>
        <dbReference type="Proteomes" id="UP000597762"/>
    </source>
</evidence>
<organism evidence="2 3">
    <name type="scientific">Acanthosepion pharaonis</name>
    <name type="common">Pharaoh cuttlefish</name>
    <name type="synonym">Sepia pharaonis</name>
    <dbReference type="NCBI Taxonomy" id="158019"/>
    <lineage>
        <taxon>Eukaryota</taxon>
        <taxon>Metazoa</taxon>
        <taxon>Spiralia</taxon>
        <taxon>Lophotrochozoa</taxon>
        <taxon>Mollusca</taxon>
        <taxon>Cephalopoda</taxon>
        <taxon>Coleoidea</taxon>
        <taxon>Decapodiformes</taxon>
        <taxon>Sepiida</taxon>
        <taxon>Sepiina</taxon>
        <taxon>Sepiidae</taxon>
        <taxon>Acanthosepion</taxon>
    </lineage>
</organism>
<keyword evidence="1" id="KW-0812">Transmembrane</keyword>
<feature type="transmembrane region" description="Helical" evidence="1">
    <location>
        <begin position="106"/>
        <end position="132"/>
    </location>
</feature>
<dbReference type="EMBL" id="CAHIKZ030000169">
    <property type="protein sequence ID" value="CAE1157196.1"/>
    <property type="molecule type" value="Genomic_DNA"/>
</dbReference>
<dbReference type="Proteomes" id="UP000597762">
    <property type="component" value="Unassembled WGS sequence"/>
</dbReference>
<feature type="transmembrane region" description="Helical" evidence="1">
    <location>
        <begin position="12"/>
        <end position="28"/>
    </location>
</feature>
<feature type="transmembrane region" description="Helical" evidence="1">
    <location>
        <begin position="66"/>
        <end position="86"/>
    </location>
</feature>